<feature type="compositionally biased region" description="Basic and acidic residues" evidence="4">
    <location>
        <begin position="539"/>
        <end position="549"/>
    </location>
</feature>
<comment type="subcellular location">
    <subcellularLocation>
        <location evidence="2">Cell membrane</location>
        <topology evidence="2">Lipid-anchor</topology>
    </subcellularLocation>
</comment>
<dbReference type="PANTHER" id="PTHR30203:SF33">
    <property type="entry name" value="BLR4455 PROTEIN"/>
    <property type="match status" value="1"/>
</dbReference>
<keyword evidence="2" id="KW-0564">Palmitate</keyword>
<evidence type="ECO:0000313" key="5">
    <source>
        <dbReference type="EMBL" id="MDT8835843.1"/>
    </source>
</evidence>
<dbReference type="Gene3D" id="2.20.200.10">
    <property type="entry name" value="Outer membrane efflux proteins (OEP)"/>
    <property type="match status" value="1"/>
</dbReference>
<keyword evidence="2" id="KW-0812">Transmembrane</keyword>
<sequence>MVMTEGPGAANAGHRSNFAGVDERPHAARLSHPRLKERPAIMTGGGSRHPAQKRKYRRTGRIAVAALLMAMMAGCEVGPDFVRPPPPGVQTYTSANAAPVLHSGSGEPPQHLVVGEEIPAAWWQLFRSPSLDNVVRQALAQSPTFEAARARLAESQESVLAARGELYPSLDASGLVERQKGPPFAVGLLNPRPVPTYDLYSIGPTVKFVPDVFGQTARLTEERTAVAENQTYQLSAAQLAVTGNAVTQALAIAAARAQIDALNEVVKDDERNLALVRQKYAAGRISRTDVLSMEAQLANDRAGLPPLKQQEAVAEDALAVLVGKSPGEWTPPGIALDDLTLPATLPLTVPSVLVHHRPDILAAEAQLHARSAAIGVAVGQLYPSLTLSASLAPTALTPAALFSGSNLAWNLLAGITAPIFHGGALRAQKQGAIDAFHASLATYQQTVLEGLAQVADVLRALGHDAELTHAARDGLDTSEAALALQRDRYAAGKVDPLHLLDTERTSQQARVSYARARAQRYLDSAQLLVALGGGPADGQLRDDDDHGERPGAMQRNSAPSARQVP</sequence>
<gene>
    <name evidence="5" type="ORF">ParKJ_00260</name>
</gene>
<evidence type="ECO:0000256" key="3">
    <source>
        <dbReference type="SAM" id="Coils"/>
    </source>
</evidence>
<dbReference type="PANTHER" id="PTHR30203">
    <property type="entry name" value="OUTER MEMBRANE CATION EFFLUX PROTEIN"/>
    <property type="match status" value="1"/>
</dbReference>
<keyword evidence="2" id="KW-0449">Lipoprotein</keyword>
<evidence type="ECO:0000313" key="6">
    <source>
        <dbReference type="Proteomes" id="UP001246473"/>
    </source>
</evidence>
<dbReference type="Gene3D" id="1.20.1600.10">
    <property type="entry name" value="Outer membrane efflux proteins (OEP)"/>
    <property type="match status" value="1"/>
</dbReference>
<proteinExistence type="inferred from homology"/>
<dbReference type="Proteomes" id="UP001246473">
    <property type="component" value="Unassembled WGS sequence"/>
</dbReference>
<name>A0AAP5URF6_9BURK</name>
<keyword evidence="2" id="KW-0472">Membrane</keyword>
<dbReference type="InterPro" id="IPR003423">
    <property type="entry name" value="OMP_efflux"/>
</dbReference>
<dbReference type="GO" id="GO:0015562">
    <property type="term" value="F:efflux transmembrane transporter activity"/>
    <property type="evidence" value="ECO:0007669"/>
    <property type="project" value="InterPro"/>
</dbReference>
<dbReference type="EMBL" id="JANSLM010000001">
    <property type="protein sequence ID" value="MDT8835843.1"/>
    <property type="molecule type" value="Genomic_DNA"/>
</dbReference>
<evidence type="ECO:0000256" key="4">
    <source>
        <dbReference type="SAM" id="MobiDB-lite"/>
    </source>
</evidence>
<dbReference type="SUPFAM" id="SSF56954">
    <property type="entry name" value="Outer membrane efflux proteins (OEP)"/>
    <property type="match status" value="1"/>
</dbReference>
<dbReference type="NCBIfam" id="TIGR01845">
    <property type="entry name" value="outer_NodT"/>
    <property type="match status" value="1"/>
</dbReference>
<organism evidence="5 6">
    <name type="scientific">Paraburkholderia fungorum</name>
    <dbReference type="NCBI Taxonomy" id="134537"/>
    <lineage>
        <taxon>Bacteria</taxon>
        <taxon>Pseudomonadati</taxon>
        <taxon>Pseudomonadota</taxon>
        <taxon>Betaproteobacteria</taxon>
        <taxon>Burkholderiales</taxon>
        <taxon>Burkholderiaceae</taxon>
        <taxon>Paraburkholderia</taxon>
    </lineage>
</organism>
<dbReference type="AlphaFoldDB" id="A0AAP5URF6"/>
<accession>A0AAP5URF6</accession>
<dbReference type="InterPro" id="IPR010131">
    <property type="entry name" value="MdtP/NodT-like"/>
</dbReference>
<keyword evidence="2" id="KW-1134">Transmembrane beta strand</keyword>
<feature type="region of interest" description="Disordered" evidence="4">
    <location>
        <begin position="1"/>
        <end position="56"/>
    </location>
</feature>
<comment type="similarity">
    <text evidence="1 2">Belongs to the outer membrane factor (OMF) (TC 1.B.17) family.</text>
</comment>
<evidence type="ECO:0000256" key="2">
    <source>
        <dbReference type="RuleBase" id="RU362097"/>
    </source>
</evidence>
<reference evidence="5" key="1">
    <citation type="submission" date="2022-08" db="EMBL/GenBank/DDBJ databases">
        <authorList>
            <person name="Kim S.-J."/>
        </authorList>
    </citation>
    <scope>NUCLEOTIDE SEQUENCE</scope>
    <source>
        <strain evidence="5">KJ</strain>
    </source>
</reference>
<comment type="caution">
    <text evidence="5">The sequence shown here is derived from an EMBL/GenBank/DDBJ whole genome shotgun (WGS) entry which is preliminary data.</text>
</comment>
<keyword evidence="3" id="KW-0175">Coiled coil</keyword>
<feature type="region of interest" description="Disordered" evidence="4">
    <location>
        <begin position="533"/>
        <end position="565"/>
    </location>
</feature>
<dbReference type="RefSeq" id="WP_315696615.1">
    <property type="nucleotide sequence ID" value="NZ_JANSLM010000001.1"/>
</dbReference>
<dbReference type="GO" id="GO:0005886">
    <property type="term" value="C:plasma membrane"/>
    <property type="evidence" value="ECO:0007669"/>
    <property type="project" value="UniProtKB-SubCell"/>
</dbReference>
<dbReference type="Pfam" id="PF02321">
    <property type="entry name" value="OEP"/>
    <property type="match status" value="2"/>
</dbReference>
<feature type="compositionally biased region" description="Polar residues" evidence="4">
    <location>
        <begin position="554"/>
        <end position="565"/>
    </location>
</feature>
<feature type="coiled-coil region" evidence="3">
    <location>
        <begin position="252"/>
        <end position="279"/>
    </location>
</feature>
<protein>
    <submittedName>
        <fullName evidence="5">Efflux transporter outer membrane subunit</fullName>
    </submittedName>
</protein>
<evidence type="ECO:0000256" key="1">
    <source>
        <dbReference type="ARBA" id="ARBA00007613"/>
    </source>
</evidence>